<evidence type="ECO:0000256" key="3">
    <source>
        <dbReference type="ARBA" id="ARBA00022691"/>
    </source>
</evidence>
<dbReference type="Pfam" id="PF00891">
    <property type="entry name" value="Methyltransf_2"/>
    <property type="match status" value="1"/>
</dbReference>
<protein>
    <submittedName>
        <fullName evidence="6">Uncharacterized protein</fullName>
    </submittedName>
</protein>
<evidence type="ECO:0000256" key="2">
    <source>
        <dbReference type="ARBA" id="ARBA00022679"/>
    </source>
</evidence>
<dbReference type="SUPFAM" id="SSF53335">
    <property type="entry name" value="S-adenosyl-L-methionine-dependent methyltransferases"/>
    <property type="match status" value="1"/>
</dbReference>
<evidence type="ECO:0000313" key="6">
    <source>
        <dbReference type="EMBL" id="KXT10701.1"/>
    </source>
</evidence>
<dbReference type="Proteomes" id="UP000073492">
    <property type="component" value="Unassembled WGS sequence"/>
</dbReference>
<organism evidence="6 7">
    <name type="scientific">Pseudocercospora musae</name>
    <dbReference type="NCBI Taxonomy" id="113226"/>
    <lineage>
        <taxon>Eukaryota</taxon>
        <taxon>Fungi</taxon>
        <taxon>Dikarya</taxon>
        <taxon>Ascomycota</taxon>
        <taxon>Pezizomycotina</taxon>
        <taxon>Dothideomycetes</taxon>
        <taxon>Dothideomycetidae</taxon>
        <taxon>Mycosphaerellales</taxon>
        <taxon>Mycosphaerellaceae</taxon>
        <taxon>Pseudocercospora</taxon>
    </lineage>
</organism>
<dbReference type="EMBL" id="LFZO01000244">
    <property type="protein sequence ID" value="KXT10700.1"/>
    <property type="molecule type" value="Genomic_DNA"/>
</dbReference>
<dbReference type="PANTHER" id="PTHR43712">
    <property type="entry name" value="PUTATIVE (AFU_ORTHOLOGUE AFUA_4G14580)-RELATED"/>
    <property type="match status" value="1"/>
</dbReference>
<sequence length="438" mass="48982">MTDTNLSIFETLAAQVTQEAQLLTSYLNENGYYQPDFKQGGFTEFDELPPEIEASRKRLQAAAKAVQNLAAGPEQYMRNLARSYHDSTTLRWLIHFKIFEAIPLGRGESITYSELARKCDVNEDILRRIVKYAITNHIFHEPESDEVAHTAYSAILVTDAELRAEIGFEVEEGLPVATNLVEAHEKWSMKDGRGNRAAFQIANGTDLEVGEFYAQDGMEERREGFSAARPDEGFEEEFLMKAYPWDKVKRIVDVGGSKGETAVALAKRFPGLRIMVVDSEAVIDVGKESLLEELERKVYFVGCDIFREDGSLPTEIFGAQLYLLRNVLGKCSEERARIVLSNIAEVLQDAGDGAKCLIVDRVLPSPSSGLKTWNSEDAKAARHMDLHALEMCNGVERNKEEWEALMSAADEGLRIASITETDESAYSILEVIYADDDV</sequence>
<dbReference type="Gene3D" id="3.40.50.150">
    <property type="entry name" value="Vaccinia Virus protein VP39"/>
    <property type="match status" value="1"/>
</dbReference>
<accession>A0A139I7H5</accession>
<evidence type="ECO:0000256" key="1">
    <source>
        <dbReference type="ARBA" id="ARBA00022603"/>
    </source>
</evidence>
<evidence type="ECO:0000313" key="7">
    <source>
        <dbReference type="Proteomes" id="UP000073492"/>
    </source>
</evidence>
<dbReference type="InterPro" id="IPR016461">
    <property type="entry name" value="COMT-like"/>
</dbReference>
<proteinExistence type="predicted"/>
<keyword evidence="7" id="KW-1185">Reference proteome</keyword>
<dbReference type="InterPro" id="IPR029063">
    <property type="entry name" value="SAM-dependent_MTases_sf"/>
</dbReference>
<dbReference type="GO" id="GO:0046983">
    <property type="term" value="F:protein dimerization activity"/>
    <property type="evidence" value="ECO:0007669"/>
    <property type="project" value="InterPro"/>
</dbReference>
<dbReference type="InterPro" id="IPR012967">
    <property type="entry name" value="COMT_dimerisation"/>
</dbReference>
<reference evidence="6 7" key="1">
    <citation type="submission" date="2015-07" db="EMBL/GenBank/DDBJ databases">
        <title>Comparative genomics of the Sigatoka disease complex on banana suggests a link between parallel evolutionary changes in Pseudocercospora fijiensis and Pseudocercospora eumusae and increased virulence on the banana host.</title>
        <authorList>
            <person name="Chang T.-C."/>
            <person name="Salvucci A."/>
            <person name="Crous P.W."/>
            <person name="Stergiopoulos I."/>
        </authorList>
    </citation>
    <scope>NUCLEOTIDE SEQUENCE [LARGE SCALE GENOMIC DNA]</scope>
    <source>
        <strain evidence="6 7">CBS 116634</strain>
    </source>
</reference>
<keyword evidence="1" id="KW-0489">Methyltransferase</keyword>
<dbReference type="Pfam" id="PF08100">
    <property type="entry name" value="Dimerisation"/>
    <property type="match status" value="1"/>
</dbReference>
<dbReference type="Gene3D" id="1.10.10.10">
    <property type="entry name" value="Winged helix-like DNA-binding domain superfamily/Winged helix DNA-binding domain"/>
    <property type="match status" value="1"/>
</dbReference>
<keyword evidence="2" id="KW-0808">Transferase</keyword>
<dbReference type="CDD" id="cd02440">
    <property type="entry name" value="AdoMet_MTases"/>
    <property type="match status" value="1"/>
</dbReference>
<dbReference type="GO" id="GO:0032259">
    <property type="term" value="P:methylation"/>
    <property type="evidence" value="ECO:0007669"/>
    <property type="project" value="UniProtKB-KW"/>
</dbReference>
<dbReference type="PANTHER" id="PTHR43712:SF5">
    <property type="entry name" value="O-METHYLTRANSFERASE ASQN-RELATED"/>
    <property type="match status" value="1"/>
</dbReference>
<keyword evidence="3" id="KW-0949">S-adenosyl-L-methionine</keyword>
<evidence type="ECO:0000259" key="4">
    <source>
        <dbReference type="Pfam" id="PF00891"/>
    </source>
</evidence>
<comment type="caution">
    <text evidence="6">The sequence shown here is derived from an EMBL/GenBank/DDBJ whole genome shotgun (WGS) entry which is preliminary data.</text>
</comment>
<dbReference type="InterPro" id="IPR036390">
    <property type="entry name" value="WH_DNA-bd_sf"/>
</dbReference>
<dbReference type="AlphaFoldDB" id="A0A139I7H5"/>
<feature type="domain" description="O-methyltransferase dimerisation" evidence="5">
    <location>
        <begin position="80"/>
        <end position="156"/>
    </location>
</feature>
<dbReference type="InterPro" id="IPR036388">
    <property type="entry name" value="WH-like_DNA-bd_sf"/>
</dbReference>
<gene>
    <name evidence="6" type="ORF">AC579_5052</name>
</gene>
<name>A0A139I7H5_9PEZI</name>
<dbReference type="OrthoDB" id="4457at2759"/>
<dbReference type="PROSITE" id="PS51683">
    <property type="entry name" value="SAM_OMT_II"/>
    <property type="match status" value="1"/>
</dbReference>
<feature type="domain" description="O-methyltransferase C-terminal" evidence="4">
    <location>
        <begin position="199"/>
        <end position="409"/>
    </location>
</feature>
<evidence type="ECO:0000259" key="5">
    <source>
        <dbReference type="Pfam" id="PF08100"/>
    </source>
</evidence>
<dbReference type="InterPro" id="IPR001077">
    <property type="entry name" value="COMT_C"/>
</dbReference>
<dbReference type="SUPFAM" id="SSF46785">
    <property type="entry name" value="Winged helix' DNA-binding domain"/>
    <property type="match status" value="1"/>
</dbReference>
<dbReference type="GO" id="GO:0008171">
    <property type="term" value="F:O-methyltransferase activity"/>
    <property type="evidence" value="ECO:0007669"/>
    <property type="project" value="InterPro"/>
</dbReference>
<dbReference type="EMBL" id="LFZO01000244">
    <property type="protein sequence ID" value="KXT10701.1"/>
    <property type="molecule type" value="Genomic_DNA"/>
</dbReference>